<keyword evidence="1" id="KW-0472">Membrane</keyword>
<reference evidence="2" key="2">
    <citation type="submission" date="2025-08" db="UniProtKB">
        <authorList>
            <consortium name="Ensembl"/>
        </authorList>
    </citation>
    <scope>IDENTIFICATION</scope>
</reference>
<dbReference type="AlphaFoldDB" id="A0A803V1H6"/>
<protein>
    <submittedName>
        <fullName evidence="2">Uncharacterized protein</fullName>
    </submittedName>
</protein>
<keyword evidence="3" id="KW-1185">Reference proteome</keyword>
<proteinExistence type="predicted"/>
<accession>A0A803V1H6</accession>
<keyword evidence="1" id="KW-1133">Transmembrane helix</keyword>
<evidence type="ECO:0000313" key="2">
    <source>
        <dbReference type="Ensembl" id="ENSFALP00000016582.1"/>
    </source>
</evidence>
<sequence length="119" mass="12591">EPIAVDDRSSCSSAVALQQPAAAVPALAGKALMATDMTGISRAARVTCARPGSDTGRTLRNVPLGLWVLVQPVIFCSFLIFVTSRGKTLADAVSHPLNIPHPELYPDGLIFFLLCVLTM</sequence>
<evidence type="ECO:0000313" key="3">
    <source>
        <dbReference type="Proteomes" id="UP000016665"/>
    </source>
</evidence>
<organism evidence="2 3">
    <name type="scientific">Ficedula albicollis</name>
    <name type="common">Collared flycatcher</name>
    <name type="synonym">Muscicapa albicollis</name>
    <dbReference type="NCBI Taxonomy" id="59894"/>
    <lineage>
        <taxon>Eukaryota</taxon>
        <taxon>Metazoa</taxon>
        <taxon>Chordata</taxon>
        <taxon>Craniata</taxon>
        <taxon>Vertebrata</taxon>
        <taxon>Euteleostomi</taxon>
        <taxon>Archelosauria</taxon>
        <taxon>Archosauria</taxon>
        <taxon>Dinosauria</taxon>
        <taxon>Saurischia</taxon>
        <taxon>Theropoda</taxon>
        <taxon>Coelurosauria</taxon>
        <taxon>Aves</taxon>
        <taxon>Neognathae</taxon>
        <taxon>Neoaves</taxon>
        <taxon>Telluraves</taxon>
        <taxon>Australaves</taxon>
        <taxon>Passeriformes</taxon>
        <taxon>Muscicapidae</taxon>
        <taxon>Ficedula</taxon>
    </lineage>
</organism>
<feature type="transmembrane region" description="Helical" evidence="1">
    <location>
        <begin position="64"/>
        <end position="82"/>
    </location>
</feature>
<keyword evidence="1" id="KW-0812">Transmembrane</keyword>
<dbReference type="Ensembl" id="ENSFALT00000042358.1">
    <property type="protein sequence ID" value="ENSFALP00000016582.1"/>
    <property type="gene ID" value="ENSFALG00000028512.1"/>
</dbReference>
<reference evidence="2" key="3">
    <citation type="submission" date="2025-09" db="UniProtKB">
        <authorList>
            <consortium name="Ensembl"/>
        </authorList>
    </citation>
    <scope>IDENTIFICATION</scope>
</reference>
<name>A0A803V1H6_FICAL</name>
<dbReference type="Proteomes" id="UP000016665">
    <property type="component" value="Chromosome 2"/>
</dbReference>
<evidence type="ECO:0000256" key="1">
    <source>
        <dbReference type="SAM" id="Phobius"/>
    </source>
</evidence>
<reference evidence="2 3" key="1">
    <citation type="journal article" date="2012" name="Nature">
        <title>The genomic landscape of species divergence in Ficedula flycatchers.</title>
        <authorList>
            <person name="Ellegren H."/>
            <person name="Smeds L."/>
            <person name="Burri R."/>
            <person name="Olason P.I."/>
            <person name="Backstrom N."/>
            <person name="Kawakami T."/>
            <person name="Kunstner A."/>
            <person name="Makinen H."/>
            <person name="Nadachowska-Brzyska K."/>
            <person name="Qvarnstrom A."/>
            <person name="Uebbing S."/>
            <person name="Wolf J.B."/>
        </authorList>
    </citation>
    <scope>NUCLEOTIDE SEQUENCE [LARGE SCALE GENOMIC DNA]</scope>
</reference>